<name>A0A5P3XKC8_PARBF</name>
<dbReference type="PANTHER" id="PTHR30486">
    <property type="entry name" value="TWITCHING MOTILITY PROTEIN PILT"/>
    <property type="match status" value="1"/>
</dbReference>
<proteinExistence type="inferred from homology"/>
<dbReference type="PANTHER" id="PTHR30486:SF6">
    <property type="entry name" value="TYPE IV PILUS RETRACTATION ATPASE PILT"/>
    <property type="match status" value="1"/>
</dbReference>
<organism evidence="3 4">
    <name type="scientific">Paraclostridium bifermentans</name>
    <name type="common">Clostridium bifermentans</name>
    <dbReference type="NCBI Taxonomy" id="1490"/>
    <lineage>
        <taxon>Bacteria</taxon>
        <taxon>Bacillati</taxon>
        <taxon>Bacillota</taxon>
        <taxon>Clostridia</taxon>
        <taxon>Peptostreptococcales</taxon>
        <taxon>Peptostreptococcaceae</taxon>
        <taxon>Paraclostridium</taxon>
    </lineage>
</organism>
<evidence type="ECO:0000313" key="3">
    <source>
        <dbReference type="EMBL" id="QEZ70790.1"/>
    </source>
</evidence>
<dbReference type="Gene3D" id="3.40.50.300">
    <property type="entry name" value="P-loop containing nucleotide triphosphate hydrolases"/>
    <property type="match status" value="1"/>
</dbReference>
<dbReference type="AlphaFoldDB" id="A0A5P3XKC8"/>
<dbReference type="SUPFAM" id="SSF52540">
    <property type="entry name" value="P-loop containing nucleoside triphosphate hydrolases"/>
    <property type="match status" value="1"/>
</dbReference>
<dbReference type="GO" id="GO:0016887">
    <property type="term" value="F:ATP hydrolysis activity"/>
    <property type="evidence" value="ECO:0007669"/>
    <property type="project" value="InterPro"/>
</dbReference>
<comment type="similarity">
    <text evidence="1">Belongs to the GSP E family.</text>
</comment>
<dbReference type="EMBL" id="CP032455">
    <property type="protein sequence ID" value="QEZ70790.1"/>
    <property type="molecule type" value="Genomic_DNA"/>
</dbReference>
<protein>
    <recommendedName>
        <fullName evidence="2">Bacterial type II secretion system protein E domain-containing protein</fullName>
    </recommendedName>
</protein>
<dbReference type="Gene3D" id="3.30.450.380">
    <property type="match status" value="1"/>
</dbReference>
<keyword evidence="3" id="KW-0614">Plasmid</keyword>
<sequence>MALVNESVLGEIKKDLKENYPEVYLDAFLNIEARDILKGLLREKHKTLLSDNERLEYVIQETVGLGVIDDILNKYELVTDISYNATDLTIETPEKKFVYEEEVEEDYVIKIIQKFANAVGKEFTPKSPILDASFSNLRINAVHKVNSPYGTTMSIRVTRPILALNEDNFKNFAPMYILDLFQAMIEVGSNIAIAGETGTGKTELQKLLVGFIPWDQKIVTGEDTLEGHFKTLYPDKDIMSWLTTNSVSFTDLIKAALRNNPAWIIISETRGKEAYEMIQSVLSGHRIITTLHSVNARAIPSRIVHMVKEGHQVDEKPLTESIYRYFDFGIHIKRKKINGKTVRYLSEIVEYLDGEEANTVFEMKVRGNKFMPKIGVLSDNFKEKLLEFDLDYEGLPKEDFLETIV</sequence>
<evidence type="ECO:0000313" key="4">
    <source>
        <dbReference type="Proteomes" id="UP000326961"/>
    </source>
</evidence>
<dbReference type="Pfam" id="PF00437">
    <property type="entry name" value="T2SSE"/>
    <property type="match status" value="1"/>
</dbReference>
<dbReference type="InterPro" id="IPR001482">
    <property type="entry name" value="T2SS/T4SS_dom"/>
</dbReference>
<accession>A0A5P3XKC8</accession>
<feature type="domain" description="Bacterial type II secretion system protein E" evidence="2">
    <location>
        <begin position="150"/>
        <end position="313"/>
    </location>
</feature>
<dbReference type="InterPro" id="IPR050921">
    <property type="entry name" value="T4SS_GSP_E_ATPase"/>
</dbReference>
<geneLocation type="plasmid" evidence="4">
    <name>ppbmmp</name>
</geneLocation>
<dbReference type="RefSeq" id="WP_150887655.1">
    <property type="nucleotide sequence ID" value="NZ_CM017269.1"/>
</dbReference>
<reference evidence="3 4" key="1">
    <citation type="submission" date="2018-09" db="EMBL/GenBank/DDBJ databases">
        <title>A clostridial neurotoxin that targets Anopheles mosquitoes.</title>
        <authorList>
            <person name="Contreras E."/>
            <person name="Masuyer G."/>
            <person name="Qureshi N."/>
            <person name="Chawla S."/>
            <person name="Lim H.L."/>
            <person name="Chen J."/>
            <person name="Stenmark P."/>
            <person name="Gill S."/>
        </authorList>
    </citation>
    <scope>NUCLEOTIDE SEQUENCE [LARGE SCALE GENOMIC DNA]</scope>
    <source>
        <strain evidence="3 4">Cbm</strain>
        <plasmid evidence="4">ppbmmp</plasmid>
    </source>
</reference>
<dbReference type="CDD" id="cd01130">
    <property type="entry name" value="VirB11-like_ATPase"/>
    <property type="match status" value="1"/>
</dbReference>
<evidence type="ECO:0000259" key="2">
    <source>
        <dbReference type="Pfam" id="PF00437"/>
    </source>
</evidence>
<dbReference type="InterPro" id="IPR027417">
    <property type="entry name" value="P-loop_NTPase"/>
</dbReference>
<dbReference type="Proteomes" id="UP000326961">
    <property type="component" value="Plasmid pPbmMP"/>
</dbReference>
<evidence type="ECO:0000256" key="1">
    <source>
        <dbReference type="ARBA" id="ARBA00006611"/>
    </source>
</evidence>
<gene>
    <name evidence="3" type="ORF">D4A35_17790</name>
</gene>